<keyword evidence="1" id="KW-0378">Hydrolase</keyword>
<dbReference type="CDD" id="cd01301">
    <property type="entry name" value="rDP_like"/>
    <property type="match status" value="1"/>
</dbReference>
<reference evidence="1 2" key="1">
    <citation type="submission" date="2024-04" db="EMBL/GenBank/DDBJ databases">
        <title>draft genome sequnece of Paenibacillus filicis.</title>
        <authorList>
            <person name="Kim D.-U."/>
        </authorList>
    </citation>
    <scope>NUCLEOTIDE SEQUENCE [LARGE SCALE GENOMIC DNA]</scope>
    <source>
        <strain evidence="1 2">KACC14197</strain>
    </source>
</reference>
<protein>
    <submittedName>
        <fullName evidence="1">Membrane dipeptidase</fullName>
        <ecNumber evidence="1">3.4.13.-</ecNumber>
    </submittedName>
</protein>
<dbReference type="Pfam" id="PF01244">
    <property type="entry name" value="Peptidase_M19"/>
    <property type="match status" value="1"/>
</dbReference>
<dbReference type="SUPFAM" id="SSF51556">
    <property type="entry name" value="Metallo-dependent hydrolases"/>
    <property type="match status" value="1"/>
</dbReference>
<dbReference type="InterPro" id="IPR032466">
    <property type="entry name" value="Metal_Hydrolase"/>
</dbReference>
<accession>A0ABU9DJP8</accession>
<evidence type="ECO:0000313" key="1">
    <source>
        <dbReference type="EMBL" id="MEK8129085.1"/>
    </source>
</evidence>
<comment type="caution">
    <text evidence="1">The sequence shown here is derived from an EMBL/GenBank/DDBJ whole genome shotgun (WGS) entry which is preliminary data.</text>
</comment>
<dbReference type="RefSeq" id="WP_341416180.1">
    <property type="nucleotide sequence ID" value="NZ_JBBPCC010000008.1"/>
</dbReference>
<dbReference type="PANTHER" id="PTHR10443:SF12">
    <property type="entry name" value="DIPEPTIDASE"/>
    <property type="match status" value="1"/>
</dbReference>
<proteinExistence type="predicted"/>
<dbReference type="PROSITE" id="PS51365">
    <property type="entry name" value="RENAL_DIPEPTIDASE_2"/>
    <property type="match status" value="1"/>
</dbReference>
<dbReference type="EC" id="3.4.13.-" evidence="1"/>
<keyword evidence="1" id="KW-0224">Dipeptidase</keyword>
<dbReference type="InterPro" id="IPR008257">
    <property type="entry name" value="Pept_M19"/>
</dbReference>
<dbReference type="GO" id="GO:0016805">
    <property type="term" value="F:dipeptidase activity"/>
    <property type="evidence" value="ECO:0007669"/>
    <property type="project" value="UniProtKB-KW"/>
</dbReference>
<gene>
    <name evidence="1" type="ORF">WMW72_14365</name>
</gene>
<keyword evidence="2" id="KW-1185">Reference proteome</keyword>
<name>A0ABU9DJP8_9BACL</name>
<evidence type="ECO:0000313" key="2">
    <source>
        <dbReference type="Proteomes" id="UP001469365"/>
    </source>
</evidence>
<dbReference type="PANTHER" id="PTHR10443">
    <property type="entry name" value="MICROSOMAL DIPEPTIDASE"/>
    <property type="match status" value="1"/>
</dbReference>
<keyword evidence="1" id="KW-0645">Protease</keyword>
<sequence>MKVIDAHCDALNRMMLRPDIDFHSSEHLDVTLERLVASGSAMQLFAVYLSATLHSPGFREVLQCIDYFYTKVLAHPQMRHIRYAGELAQAEAEGKIGAMLTLEGVDGLMGDELYLRTVFQLGVRCIGLTWNYANWAADGVKEPRQGGLTLKGRQFVKQCEELGIILDVSHLTERGFWELAELSPRPFIASHSNALDIAPDPRNLSRAQIEAIRDRDGRIGLTFIPWLVDTTRPAVMTDLLRHIDYVASLGGGHILGFGSDFDGLSRKTEGLEHAGCFPALAELLARHYDDDFVRGLLYENWRTFFERSLPVSVI</sequence>
<organism evidence="1 2">
    <name type="scientific">Paenibacillus filicis</name>
    <dbReference type="NCBI Taxonomy" id="669464"/>
    <lineage>
        <taxon>Bacteria</taxon>
        <taxon>Bacillati</taxon>
        <taxon>Bacillota</taxon>
        <taxon>Bacilli</taxon>
        <taxon>Bacillales</taxon>
        <taxon>Paenibacillaceae</taxon>
        <taxon>Paenibacillus</taxon>
    </lineage>
</organism>
<dbReference type="EMBL" id="JBBPCC010000008">
    <property type="protein sequence ID" value="MEK8129085.1"/>
    <property type="molecule type" value="Genomic_DNA"/>
</dbReference>
<dbReference type="Gene3D" id="3.20.20.140">
    <property type="entry name" value="Metal-dependent hydrolases"/>
    <property type="match status" value="1"/>
</dbReference>
<dbReference type="Proteomes" id="UP001469365">
    <property type="component" value="Unassembled WGS sequence"/>
</dbReference>